<name>A0A5J4QXD6_9ZZZZ</name>
<accession>A0A5J4QXD6</accession>
<gene>
    <name evidence="1" type="ORF">EZS27_025251</name>
</gene>
<reference evidence="1" key="1">
    <citation type="submission" date="2019-03" db="EMBL/GenBank/DDBJ databases">
        <title>Single cell metagenomics reveals metabolic interactions within the superorganism composed of flagellate Streblomastix strix and complex community of Bacteroidetes bacteria on its surface.</title>
        <authorList>
            <person name="Treitli S.C."/>
            <person name="Kolisko M."/>
            <person name="Husnik F."/>
            <person name="Keeling P."/>
            <person name="Hampl V."/>
        </authorList>
    </citation>
    <scope>NUCLEOTIDE SEQUENCE</scope>
    <source>
        <strain evidence="1">STM</strain>
    </source>
</reference>
<dbReference type="EMBL" id="SNRY01002340">
    <property type="protein sequence ID" value="KAA6325550.1"/>
    <property type="molecule type" value="Genomic_DNA"/>
</dbReference>
<protein>
    <submittedName>
        <fullName evidence="1">Uncharacterized protein</fullName>
    </submittedName>
</protein>
<sequence>MDTNIIEVADGSTVLKPVNAIRVGWEEDAMQAAQEEDDLADFDALEEEDLSWWTWE</sequence>
<dbReference type="AlphaFoldDB" id="A0A5J4QXD6"/>
<proteinExistence type="predicted"/>
<organism evidence="1">
    <name type="scientific">termite gut metagenome</name>
    <dbReference type="NCBI Taxonomy" id="433724"/>
    <lineage>
        <taxon>unclassified sequences</taxon>
        <taxon>metagenomes</taxon>
        <taxon>organismal metagenomes</taxon>
    </lineage>
</organism>
<evidence type="ECO:0000313" key="1">
    <source>
        <dbReference type="EMBL" id="KAA6325550.1"/>
    </source>
</evidence>
<comment type="caution">
    <text evidence="1">The sequence shown here is derived from an EMBL/GenBank/DDBJ whole genome shotgun (WGS) entry which is preliminary data.</text>
</comment>